<organism evidence="2 3">
    <name type="scientific">Ammoniphilus resinae</name>
    <dbReference type="NCBI Taxonomy" id="861532"/>
    <lineage>
        <taxon>Bacteria</taxon>
        <taxon>Bacillati</taxon>
        <taxon>Bacillota</taxon>
        <taxon>Bacilli</taxon>
        <taxon>Bacillales</taxon>
        <taxon>Paenibacillaceae</taxon>
        <taxon>Aneurinibacillus group</taxon>
        <taxon>Ammoniphilus</taxon>
    </lineage>
</organism>
<gene>
    <name evidence="2" type="ORF">J2Z37_001623</name>
</gene>
<feature type="region of interest" description="Disordered" evidence="1">
    <location>
        <begin position="1"/>
        <end position="87"/>
    </location>
</feature>
<evidence type="ECO:0000313" key="3">
    <source>
        <dbReference type="Proteomes" id="UP001519343"/>
    </source>
</evidence>
<keyword evidence="3" id="KW-1185">Reference proteome</keyword>
<dbReference type="Proteomes" id="UP001519343">
    <property type="component" value="Unassembled WGS sequence"/>
</dbReference>
<comment type="caution">
    <text evidence="2">The sequence shown here is derived from an EMBL/GenBank/DDBJ whole genome shotgun (WGS) entry which is preliminary data.</text>
</comment>
<feature type="compositionally biased region" description="Basic and acidic residues" evidence="1">
    <location>
        <begin position="56"/>
        <end position="71"/>
    </location>
</feature>
<proteinExistence type="predicted"/>
<evidence type="ECO:0000256" key="1">
    <source>
        <dbReference type="SAM" id="MobiDB-lite"/>
    </source>
</evidence>
<accession>A0ABS4GMW0</accession>
<dbReference type="EMBL" id="JAGGKT010000003">
    <property type="protein sequence ID" value="MBP1931622.1"/>
    <property type="molecule type" value="Genomic_DNA"/>
</dbReference>
<feature type="compositionally biased region" description="Basic and acidic residues" evidence="1">
    <location>
        <begin position="1"/>
        <end position="11"/>
    </location>
</feature>
<evidence type="ECO:0000313" key="2">
    <source>
        <dbReference type="EMBL" id="MBP1931622.1"/>
    </source>
</evidence>
<sequence length="531" mass="60387">MVFSNEFDRLRNKILQSKQEQEDSGEATRESSATPLAPEDEQIFNSSIKELWQQAVEDHQRNLDVSRSGKEEETENEPLESSDINWEEQQREIEEIYEATKHSISPQIEAEKPVLQAPQELGLQPAAPSLDEKDKIEHSAIEEIAVTTVETEVAGTEPDFILSSPDVSNEQGGIQAGAADSVHFPLEMLVIEEDEGPVENFHQISLKGLQEEVNETLERVYEYYQSRMQEIFGFEIPSKDNVVLTQTKLGEYANAIVEVARQQGRVTREAMEAVRVLLPILWKPLNRQEYSVSETWYGTNLGFICRFIQSGQSCQSFDPIDLSTAASMLHCTEQEVIDLYPKLGGVKLGSSYIFSKQLVEEFASEFKGTIKPASVTDMEHFYENAKESLSTLLYIEHEINYAYDEIRYIRDLLLSGIDFLTNRIKQPVKILIEQRLGELYRKYKQLSACSLASIEVNRDVWTQYELPNIFAIIEQYSGEKMTGDRLAESLEQTIKLIDQERATISELSKQVTGTLGQLSVDMELLKIKQGL</sequence>
<reference evidence="2 3" key="1">
    <citation type="submission" date="2021-03" db="EMBL/GenBank/DDBJ databases">
        <title>Genomic Encyclopedia of Type Strains, Phase IV (KMG-IV): sequencing the most valuable type-strain genomes for metagenomic binning, comparative biology and taxonomic classification.</title>
        <authorList>
            <person name="Goeker M."/>
        </authorList>
    </citation>
    <scope>NUCLEOTIDE SEQUENCE [LARGE SCALE GENOMIC DNA]</scope>
    <source>
        <strain evidence="2 3">DSM 24738</strain>
    </source>
</reference>
<dbReference type="RefSeq" id="WP_209809713.1">
    <property type="nucleotide sequence ID" value="NZ_JAGGKT010000003.1"/>
</dbReference>
<protein>
    <submittedName>
        <fullName evidence="2">Uncharacterized protein</fullName>
    </submittedName>
</protein>
<name>A0ABS4GMW0_9BACL</name>